<dbReference type="PANTHER" id="PTHR13402">
    <property type="entry name" value="RGPR-RELATED"/>
    <property type="match status" value="1"/>
</dbReference>
<dbReference type="GO" id="GO:0015031">
    <property type="term" value="P:protein transport"/>
    <property type="evidence" value="ECO:0007669"/>
    <property type="project" value="UniProtKB-KW"/>
</dbReference>
<dbReference type="KEGG" id="smo:SELMODRAFT_448231"/>
<evidence type="ECO:0000313" key="11">
    <source>
        <dbReference type="Proteomes" id="UP000001514"/>
    </source>
</evidence>
<dbReference type="OrthoDB" id="8918678at2759"/>
<feature type="compositionally biased region" description="Basic and acidic residues" evidence="7">
    <location>
        <begin position="546"/>
        <end position="555"/>
    </location>
</feature>
<evidence type="ECO:0000256" key="6">
    <source>
        <dbReference type="RuleBase" id="RU364101"/>
    </source>
</evidence>
<dbReference type="GO" id="GO:0070971">
    <property type="term" value="C:endoplasmic reticulum exit site"/>
    <property type="evidence" value="ECO:0007669"/>
    <property type="project" value="UniProtKB-ARBA"/>
</dbReference>
<feature type="domain" description="Sec16 Sec23-binding" evidence="8">
    <location>
        <begin position="250"/>
        <end position="488"/>
    </location>
</feature>
<dbReference type="HOGENOM" id="CLU_406772_0_0_1"/>
<reference evidence="10 11" key="1">
    <citation type="journal article" date="2011" name="Science">
        <title>The Selaginella genome identifies genetic changes associated with the evolution of vascular plants.</title>
        <authorList>
            <person name="Banks J.A."/>
            <person name="Nishiyama T."/>
            <person name="Hasebe M."/>
            <person name="Bowman J.L."/>
            <person name="Gribskov M."/>
            <person name="dePamphilis C."/>
            <person name="Albert V.A."/>
            <person name="Aono N."/>
            <person name="Aoyama T."/>
            <person name="Ambrose B.A."/>
            <person name="Ashton N.W."/>
            <person name="Axtell M.J."/>
            <person name="Barker E."/>
            <person name="Barker M.S."/>
            <person name="Bennetzen J.L."/>
            <person name="Bonawitz N.D."/>
            <person name="Chapple C."/>
            <person name="Cheng C."/>
            <person name="Correa L.G."/>
            <person name="Dacre M."/>
            <person name="DeBarry J."/>
            <person name="Dreyer I."/>
            <person name="Elias M."/>
            <person name="Engstrom E.M."/>
            <person name="Estelle M."/>
            <person name="Feng L."/>
            <person name="Finet C."/>
            <person name="Floyd S.K."/>
            <person name="Frommer W.B."/>
            <person name="Fujita T."/>
            <person name="Gramzow L."/>
            <person name="Gutensohn M."/>
            <person name="Harholt J."/>
            <person name="Hattori M."/>
            <person name="Heyl A."/>
            <person name="Hirai T."/>
            <person name="Hiwatashi Y."/>
            <person name="Ishikawa M."/>
            <person name="Iwata M."/>
            <person name="Karol K.G."/>
            <person name="Koehler B."/>
            <person name="Kolukisaoglu U."/>
            <person name="Kubo M."/>
            <person name="Kurata T."/>
            <person name="Lalonde S."/>
            <person name="Li K."/>
            <person name="Li Y."/>
            <person name="Litt A."/>
            <person name="Lyons E."/>
            <person name="Manning G."/>
            <person name="Maruyama T."/>
            <person name="Michael T.P."/>
            <person name="Mikami K."/>
            <person name="Miyazaki S."/>
            <person name="Morinaga S."/>
            <person name="Murata T."/>
            <person name="Mueller-Roeber B."/>
            <person name="Nelson D.R."/>
            <person name="Obara M."/>
            <person name="Oguri Y."/>
            <person name="Olmstead R.G."/>
            <person name="Onodera N."/>
            <person name="Petersen B.L."/>
            <person name="Pils B."/>
            <person name="Prigge M."/>
            <person name="Rensing S.A."/>
            <person name="Riano-Pachon D.M."/>
            <person name="Roberts A.W."/>
            <person name="Sato Y."/>
            <person name="Scheller H.V."/>
            <person name="Schulz B."/>
            <person name="Schulz C."/>
            <person name="Shakirov E.V."/>
            <person name="Shibagaki N."/>
            <person name="Shinohara N."/>
            <person name="Shippen D.E."/>
            <person name="Soerensen I."/>
            <person name="Sotooka R."/>
            <person name="Sugimoto N."/>
            <person name="Sugita M."/>
            <person name="Sumikawa N."/>
            <person name="Tanurdzic M."/>
            <person name="Theissen G."/>
            <person name="Ulvskov P."/>
            <person name="Wakazuki S."/>
            <person name="Weng J.K."/>
            <person name="Willats W.W."/>
            <person name="Wipf D."/>
            <person name="Wolf P.G."/>
            <person name="Yang L."/>
            <person name="Zimmer A.D."/>
            <person name="Zhu Q."/>
            <person name="Mitros T."/>
            <person name="Hellsten U."/>
            <person name="Loque D."/>
            <person name="Otillar R."/>
            <person name="Salamov A."/>
            <person name="Schmutz J."/>
            <person name="Shapiro H."/>
            <person name="Lindquist E."/>
            <person name="Lucas S."/>
            <person name="Rokhsar D."/>
            <person name="Grigoriev I.V."/>
        </authorList>
    </citation>
    <scope>NUCLEOTIDE SEQUENCE [LARGE SCALE GENOMIC DNA]</scope>
</reference>
<keyword evidence="6" id="KW-0472">Membrane</keyword>
<dbReference type="STRING" id="88036.D8T5R8"/>
<dbReference type="InParanoid" id="D8T5R8"/>
<dbReference type="EMBL" id="GL377678">
    <property type="protein sequence ID" value="EFJ08012.1"/>
    <property type="molecule type" value="Genomic_DNA"/>
</dbReference>
<sequence>MYAVAPQSGYVHHSFVDSQYSNHNWQADVPGNGNSYGFEAQHPVQGNFSWNFGGMNQENGYSYDRHYSQPQVSEDPAYHTHQMAWSSSRSSAGRPPHVVVAFGFGGTMAVIKPSSQPFHDQQGSSSKIEVHKLPSLSNSAPGLDFHGGLQNGSKNELFKWIDERISNCAREEADSRNFEALPLLWEVLKIAFEHHGKLRSAVGTPSEGTGPEATVGQAILTASSSGATEQHCLRQMPNSESLQATSIKVKGLLLSGKTQQALQCAQDGQSWGLALVLASQLGDKCYSDTISKMAYHQLSPGPLRTFSLLMSGQSADVFGENGNQGSGILDHWHEHLALMATNRTSGNDDAITRLGDALWGQKEQVAAAHLCYLLVDQSPEAFFSDGRIRLIGADHWKYPRTFFTPLAFKRTELYEYVKTKGNPQFTLVCFQPYKIVYATMLAEAGQTEEALRYTRAFLKALKQMNKDPGLESIAMDLESRLVQNLQDGKRTYTQFAGRILSNTFGYVMSSIPTPTITRYNSSTSIPSVEDQTNASKVPARSISEPDLSRRTDENASKPPPNGFLRRAGSSVFQRATSFVSRGKQANLEEDNMRFDGACIESTAAMNTNLGPQEHRELQEARKNSPGLYVQCSDYYSRCVNSFGRDGSQLVKSLISPQLPPIMKMSGRKPQAQRVEV</sequence>
<evidence type="ECO:0000256" key="5">
    <source>
        <dbReference type="ARBA" id="ARBA00022892"/>
    </source>
</evidence>
<dbReference type="InterPro" id="IPR024298">
    <property type="entry name" value="Sec16_Sec23-bd"/>
</dbReference>
<evidence type="ECO:0000256" key="4">
    <source>
        <dbReference type="ARBA" id="ARBA00022824"/>
    </source>
</evidence>
<keyword evidence="5 6" id="KW-0931">ER-Golgi transport</keyword>
<dbReference type="Pfam" id="PF12931">
    <property type="entry name" value="TPR_Sec16"/>
    <property type="match status" value="1"/>
</dbReference>
<dbReference type="Gramene" id="EFJ08012">
    <property type="protein sequence ID" value="EFJ08012"/>
    <property type="gene ID" value="SELMODRAFT_448231"/>
</dbReference>
<keyword evidence="11" id="KW-1185">Reference proteome</keyword>
<feature type="region of interest" description="Disordered" evidence="7">
    <location>
        <begin position="522"/>
        <end position="567"/>
    </location>
</feature>
<organism evidence="11">
    <name type="scientific">Selaginella moellendorffii</name>
    <name type="common">Spikemoss</name>
    <dbReference type="NCBI Taxonomy" id="88036"/>
    <lineage>
        <taxon>Eukaryota</taxon>
        <taxon>Viridiplantae</taxon>
        <taxon>Streptophyta</taxon>
        <taxon>Embryophyta</taxon>
        <taxon>Tracheophyta</taxon>
        <taxon>Lycopodiopsida</taxon>
        <taxon>Selaginellales</taxon>
        <taxon>Selaginellaceae</taxon>
        <taxon>Selaginella</taxon>
    </lineage>
</organism>
<dbReference type="InterPro" id="IPR024340">
    <property type="entry name" value="Sec16_CCD"/>
</dbReference>
<evidence type="ECO:0000313" key="10">
    <source>
        <dbReference type="EMBL" id="EFJ08012.1"/>
    </source>
</evidence>
<keyword evidence="3 6" id="KW-0813">Transport</keyword>
<keyword evidence="6" id="KW-0653">Protein transport</keyword>
<keyword evidence="4 6" id="KW-0256">Endoplasmic reticulum</keyword>
<dbReference type="Gene3D" id="1.25.40.1030">
    <property type="match status" value="1"/>
</dbReference>
<dbReference type="eggNOG" id="KOG1913">
    <property type="taxonomic scope" value="Eukaryota"/>
</dbReference>
<evidence type="ECO:0000259" key="9">
    <source>
        <dbReference type="Pfam" id="PF12932"/>
    </source>
</evidence>
<dbReference type="Pfam" id="PF12932">
    <property type="entry name" value="Sec16"/>
    <property type="match status" value="1"/>
</dbReference>
<evidence type="ECO:0000259" key="8">
    <source>
        <dbReference type="Pfam" id="PF12931"/>
    </source>
</evidence>
<dbReference type="Proteomes" id="UP000001514">
    <property type="component" value="Unassembled WGS sequence"/>
</dbReference>
<evidence type="ECO:0000256" key="2">
    <source>
        <dbReference type="ARBA" id="ARBA00005927"/>
    </source>
</evidence>
<dbReference type="GO" id="GO:0016192">
    <property type="term" value="P:vesicle-mediated transport"/>
    <property type="evidence" value="ECO:0007669"/>
    <property type="project" value="UniProtKB-KW"/>
</dbReference>
<protein>
    <recommendedName>
        <fullName evidence="6">Protein transport protein sec16</fullName>
    </recommendedName>
</protein>
<keyword evidence="6" id="KW-0333">Golgi apparatus</keyword>
<comment type="similarity">
    <text evidence="2 6">Belongs to the SEC16 family.</text>
</comment>
<feature type="domain" description="Sec16 central conserved" evidence="9">
    <location>
        <begin position="97"/>
        <end position="196"/>
    </location>
</feature>
<dbReference type="CDD" id="cd09233">
    <property type="entry name" value="ACE1-Sec16-like"/>
    <property type="match status" value="1"/>
</dbReference>
<feature type="compositionally biased region" description="Polar residues" evidence="7">
    <location>
        <begin position="522"/>
        <end position="535"/>
    </location>
</feature>
<dbReference type="AlphaFoldDB" id="D8T5R8"/>
<proteinExistence type="inferred from homology"/>
<evidence type="ECO:0000256" key="1">
    <source>
        <dbReference type="ARBA" id="ARBA00004240"/>
    </source>
</evidence>
<dbReference type="PANTHER" id="PTHR13402:SF29">
    <property type="entry name" value="ANCESTRAL COATOMER ELEMENT 1 SEC16_SEC31 DOMAIN-CONTAINING PROTEIN"/>
    <property type="match status" value="1"/>
</dbReference>
<evidence type="ECO:0000256" key="3">
    <source>
        <dbReference type="ARBA" id="ARBA00022448"/>
    </source>
</evidence>
<accession>D8T5R8</accession>
<evidence type="ECO:0000256" key="7">
    <source>
        <dbReference type="SAM" id="MobiDB-lite"/>
    </source>
</evidence>
<dbReference type="GO" id="GO:0000139">
    <property type="term" value="C:Golgi membrane"/>
    <property type="evidence" value="ECO:0007669"/>
    <property type="project" value="UniProtKB-SubCell"/>
</dbReference>
<gene>
    <name evidence="10" type="ORF">SELMODRAFT_448231</name>
</gene>
<name>D8T5R8_SELML</name>
<comment type="subcellular location">
    <subcellularLocation>
        <location evidence="1">Endoplasmic reticulum</location>
    </subcellularLocation>
    <subcellularLocation>
        <location evidence="6">Golgi apparatus membrane</location>
    </subcellularLocation>
</comment>